<reference evidence="1 2" key="1">
    <citation type="journal article" date="2018" name="Aquat. Microb. Ecol.">
        <title>Gammaproteobacterial methanotrophs dominate.</title>
        <authorList>
            <person name="Rissanen A.J."/>
            <person name="Saarenheimo J."/>
            <person name="Tiirola M."/>
            <person name="Peura S."/>
            <person name="Aalto S.L."/>
            <person name="Karvinen A."/>
            <person name="Nykanen H."/>
        </authorList>
    </citation>
    <scope>NUCLEOTIDE SEQUENCE [LARGE SCALE GENOMIC DNA]</scope>
    <source>
        <strain evidence="1">AMbin10</strain>
    </source>
</reference>
<name>A0A2W4QXH5_9GAMM</name>
<accession>A0A2W4QXH5</accession>
<protein>
    <submittedName>
        <fullName evidence="1">Nucleotide pyrophosphohydrolase</fullName>
    </submittedName>
</protein>
<dbReference type="Proteomes" id="UP000249396">
    <property type="component" value="Unassembled WGS sequence"/>
</dbReference>
<gene>
    <name evidence="1" type="ORF">DM484_15985</name>
</gene>
<sequence length="118" mass="13652">MDIKSVQKKLREFALDREWEQFHSPKNLATALAVEAAELLEPFQWLTEAESRHLGENPADFARVEEEIADVMIYLLRLADQLGINLDRAVEEKIRKNGEKYPIALARGNAVKYNRRET</sequence>
<dbReference type="PANTHER" id="PTHR46523:SF1">
    <property type="entry name" value="DCTP PYROPHOSPHATASE 1"/>
    <property type="match status" value="1"/>
</dbReference>
<evidence type="ECO:0000313" key="2">
    <source>
        <dbReference type="Proteomes" id="UP000249396"/>
    </source>
</evidence>
<dbReference type="PANTHER" id="PTHR46523">
    <property type="entry name" value="DCTP PYROPHOSPHATASE 1"/>
    <property type="match status" value="1"/>
</dbReference>
<comment type="caution">
    <text evidence="1">The sequence shown here is derived from an EMBL/GenBank/DDBJ whole genome shotgun (WGS) entry which is preliminary data.</text>
</comment>
<dbReference type="GO" id="GO:0047429">
    <property type="term" value="F:nucleoside triphosphate diphosphatase activity"/>
    <property type="evidence" value="ECO:0007669"/>
    <property type="project" value="InterPro"/>
</dbReference>
<dbReference type="InterPro" id="IPR052555">
    <property type="entry name" value="dCTP_Pyrophosphatase"/>
</dbReference>
<dbReference type="SUPFAM" id="SSF101386">
    <property type="entry name" value="all-alpha NTP pyrophosphatases"/>
    <property type="match status" value="1"/>
</dbReference>
<keyword evidence="1" id="KW-0378">Hydrolase</keyword>
<dbReference type="PIRSF" id="PIRSF029826">
    <property type="entry name" value="UCP029826_pph"/>
    <property type="match status" value="1"/>
</dbReference>
<dbReference type="Gene3D" id="1.10.287.1080">
    <property type="entry name" value="MazG-like"/>
    <property type="match status" value="1"/>
</dbReference>
<organism evidence="1 2">
    <name type="scientific">Candidatus Methylumidiphilus alinenensis</name>
    <dbReference type="NCBI Taxonomy" id="2202197"/>
    <lineage>
        <taxon>Bacteria</taxon>
        <taxon>Pseudomonadati</taxon>
        <taxon>Pseudomonadota</taxon>
        <taxon>Gammaproteobacteria</taxon>
        <taxon>Methylococcales</taxon>
        <taxon>Candidatus Methylumidiphilus</taxon>
    </lineage>
</organism>
<proteinExistence type="predicted"/>
<dbReference type="EMBL" id="QJPH01000352">
    <property type="protein sequence ID" value="PZN76791.1"/>
    <property type="molecule type" value="Genomic_DNA"/>
</dbReference>
<dbReference type="Pfam" id="PF12643">
    <property type="entry name" value="MazG-like"/>
    <property type="match status" value="1"/>
</dbReference>
<dbReference type="GO" id="GO:0009143">
    <property type="term" value="P:nucleoside triphosphate catabolic process"/>
    <property type="evidence" value="ECO:0007669"/>
    <property type="project" value="InterPro"/>
</dbReference>
<dbReference type="CDD" id="cd11537">
    <property type="entry name" value="NTP-PPase_RS21-C6_like"/>
    <property type="match status" value="1"/>
</dbReference>
<evidence type="ECO:0000313" key="1">
    <source>
        <dbReference type="EMBL" id="PZN76791.1"/>
    </source>
</evidence>
<dbReference type="AlphaFoldDB" id="A0A2W4QXH5"/>
<dbReference type="InterPro" id="IPR025984">
    <property type="entry name" value="DCTPP"/>
</dbReference>